<feature type="region of interest" description="Disordered" evidence="1">
    <location>
        <begin position="33"/>
        <end position="81"/>
    </location>
</feature>
<evidence type="ECO:0000256" key="1">
    <source>
        <dbReference type="SAM" id="MobiDB-lite"/>
    </source>
</evidence>
<name>A0ABD1QHX6_9LAMI</name>
<reference evidence="3" key="1">
    <citation type="submission" date="2024-07" db="EMBL/GenBank/DDBJ databases">
        <title>Two chromosome-level genome assemblies of Korean endemic species Abeliophyllum distichum and Forsythia ovata (Oleaceae).</title>
        <authorList>
            <person name="Jang H."/>
        </authorList>
    </citation>
    <scope>NUCLEOTIDE SEQUENCE [LARGE SCALE GENOMIC DNA]</scope>
</reference>
<sequence length="102" mass="10634">MLLRSLEFISGHLTAVGSSGIKWGCDILESNDLQNQSDVPTNPSIRGESPSSSSSSEAVEKMNQAPLASCPSTPSVSGREVCPTVPLKKVVGKNGTDAGYLK</sequence>
<keyword evidence="3" id="KW-1185">Reference proteome</keyword>
<evidence type="ECO:0000313" key="2">
    <source>
        <dbReference type="EMBL" id="KAL2474609.1"/>
    </source>
</evidence>
<dbReference type="Proteomes" id="UP001604336">
    <property type="component" value="Unassembled WGS sequence"/>
</dbReference>
<evidence type="ECO:0000313" key="3">
    <source>
        <dbReference type="Proteomes" id="UP001604336"/>
    </source>
</evidence>
<proteinExistence type="predicted"/>
<accession>A0ABD1QHX6</accession>
<feature type="compositionally biased region" description="Polar residues" evidence="1">
    <location>
        <begin position="33"/>
        <end position="44"/>
    </location>
</feature>
<gene>
    <name evidence="2" type="ORF">Adt_35345</name>
</gene>
<comment type="caution">
    <text evidence="2">The sequence shown here is derived from an EMBL/GenBank/DDBJ whole genome shotgun (WGS) entry which is preliminary data.</text>
</comment>
<protein>
    <submittedName>
        <fullName evidence="2">Uncharacterized protein</fullName>
    </submittedName>
</protein>
<dbReference type="AlphaFoldDB" id="A0ABD1QHX6"/>
<dbReference type="EMBL" id="JBFOLK010000011">
    <property type="protein sequence ID" value="KAL2474609.1"/>
    <property type="molecule type" value="Genomic_DNA"/>
</dbReference>
<organism evidence="2 3">
    <name type="scientific">Abeliophyllum distichum</name>
    <dbReference type="NCBI Taxonomy" id="126358"/>
    <lineage>
        <taxon>Eukaryota</taxon>
        <taxon>Viridiplantae</taxon>
        <taxon>Streptophyta</taxon>
        <taxon>Embryophyta</taxon>
        <taxon>Tracheophyta</taxon>
        <taxon>Spermatophyta</taxon>
        <taxon>Magnoliopsida</taxon>
        <taxon>eudicotyledons</taxon>
        <taxon>Gunneridae</taxon>
        <taxon>Pentapetalae</taxon>
        <taxon>asterids</taxon>
        <taxon>lamiids</taxon>
        <taxon>Lamiales</taxon>
        <taxon>Oleaceae</taxon>
        <taxon>Forsythieae</taxon>
        <taxon>Abeliophyllum</taxon>
    </lineage>
</organism>